<gene>
    <name evidence="1" type="ORF">F2Q70_00039481</name>
</gene>
<protein>
    <submittedName>
        <fullName evidence="1">Uncharacterized protein</fullName>
    </submittedName>
</protein>
<dbReference type="EMBL" id="QGKY02000190">
    <property type="protein sequence ID" value="KAF2590543.1"/>
    <property type="molecule type" value="Genomic_DNA"/>
</dbReference>
<comment type="caution">
    <text evidence="1">The sequence shown here is derived from an EMBL/GenBank/DDBJ whole genome shotgun (WGS) entry which is preliminary data.</text>
</comment>
<sequence length="74" mass="8853">MNSTLMNSVFQHRLKSVDRRRLNNVDRRRVKSIDRRGMNSVDRCLDFYAANRCLEGVDCPLRLMDHAFQIQWLN</sequence>
<accession>A0A8S9KAI0</accession>
<reference evidence="1" key="1">
    <citation type="submission" date="2019-12" db="EMBL/GenBank/DDBJ databases">
        <title>Genome sequencing and annotation of Brassica cretica.</title>
        <authorList>
            <person name="Studholme D.J."/>
            <person name="Sarris P.F."/>
        </authorList>
    </citation>
    <scope>NUCLEOTIDE SEQUENCE</scope>
    <source>
        <strain evidence="1">PFS-102/07</strain>
        <tissue evidence="1">Leaf</tissue>
    </source>
</reference>
<organism evidence="1">
    <name type="scientific">Brassica cretica</name>
    <name type="common">Mustard</name>
    <dbReference type="NCBI Taxonomy" id="69181"/>
    <lineage>
        <taxon>Eukaryota</taxon>
        <taxon>Viridiplantae</taxon>
        <taxon>Streptophyta</taxon>
        <taxon>Embryophyta</taxon>
        <taxon>Tracheophyta</taxon>
        <taxon>Spermatophyta</taxon>
        <taxon>Magnoliopsida</taxon>
        <taxon>eudicotyledons</taxon>
        <taxon>Gunneridae</taxon>
        <taxon>Pentapetalae</taxon>
        <taxon>rosids</taxon>
        <taxon>malvids</taxon>
        <taxon>Brassicales</taxon>
        <taxon>Brassicaceae</taxon>
        <taxon>Brassiceae</taxon>
        <taxon>Brassica</taxon>
    </lineage>
</organism>
<name>A0A8S9KAI0_BRACR</name>
<dbReference type="AlphaFoldDB" id="A0A8S9KAI0"/>
<proteinExistence type="predicted"/>
<evidence type="ECO:0000313" key="1">
    <source>
        <dbReference type="EMBL" id="KAF2590543.1"/>
    </source>
</evidence>